<dbReference type="InterPro" id="IPR038282">
    <property type="entry name" value="DUF2267_sf"/>
</dbReference>
<protein>
    <submittedName>
        <fullName evidence="1">DUF2267 domain-containing protein</fullName>
    </submittedName>
</protein>
<dbReference type="Gene3D" id="1.10.490.110">
    <property type="entry name" value="Uncharacterized conserved protein DUF2267"/>
    <property type="match status" value="1"/>
</dbReference>
<accession>A0ABS1KP93</accession>
<dbReference type="RefSeq" id="WP_202008406.1">
    <property type="nucleotide sequence ID" value="NZ_JAERRB010000002.1"/>
</dbReference>
<organism evidence="1 2">
    <name type="scientific">Chryseolinea lacunae</name>
    <dbReference type="NCBI Taxonomy" id="2801331"/>
    <lineage>
        <taxon>Bacteria</taxon>
        <taxon>Pseudomonadati</taxon>
        <taxon>Bacteroidota</taxon>
        <taxon>Cytophagia</taxon>
        <taxon>Cytophagales</taxon>
        <taxon>Fulvivirgaceae</taxon>
        <taxon>Chryseolinea</taxon>
    </lineage>
</organism>
<evidence type="ECO:0000313" key="2">
    <source>
        <dbReference type="Proteomes" id="UP000613030"/>
    </source>
</evidence>
<dbReference type="InterPro" id="IPR018727">
    <property type="entry name" value="DUF2267"/>
</dbReference>
<dbReference type="EMBL" id="JAERRB010000002">
    <property type="protein sequence ID" value="MBL0741043.1"/>
    <property type="molecule type" value="Genomic_DNA"/>
</dbReference>
<name>A0ABS1KP93_9BACT</name>
<gene>
    <name evidence="1" type="ORF">JI741_07415</name>
</gene>
<dbReference type="Proteomes" id="UP000613030">
    <property type="component" value="Unassembled WGS sequence"/>
</dbReference>
<reference evidence="1 2" key="1">
    <citation type="submission" date="2021-01" db="EMBL/GenBank/DDBJ databases">
        <title>Chryseolinea sp. Jin1 Genome sequencing and assembly.</title>
        <authorList>
            <person name="Kim I."/>
        </authorList>
    </citation>
    <scope>NUCLEOTIDE SEQUENCE [LARGE SCALE GENOMIC DNA]</scope>
    <source>
        <strain evidence="1 2">Jin1</strain>
    </source>
</reference>
<keyword evidence="2" id="KW-1185">Reference proteome</keyword>
<evidence type="ECO:0000313" key="1">
    <source>
        <dbReference type="EMBL" id="MBL0741043.1"/>
    </source>
</evidence>
<sequence length="147" mass="17025">MQLDFEKYAMKGNEFLHQLEENLHTADRDRAARILKATFRVLRNHLTFEESLQLLAQLPMAIKAVYVDGWQKKDHFRIKNSIDFIQEIAEADGMSVWTDFASLEDMQHAVNAVIQTMNLYVSTAEIDQALNTLPKQVREILTLAHRP</sequence>
<dbReference type="Pfam" id="PF10025">
    <property type="entry name" value="DUF2267"/>
    <property type="match status" value="1"/>
</dbReference>
<comment type="caution">
    <text evidence="1">The sequence shown here is derived from an EMBL/GenBank/DDBJ whole genome shotgun (WGS) entry which is preliminary data.</text>
</comment>
<proteinExistence type="predicted"/>